<comment type="caution">
    <text evidence="1">The sequence shown here is derived from an EMBL/GenBank/DDBJ whole genome shotgun (WGS) entry which is preliminary data.</text>
</comment>
<dbReference type="Proteomes" id="UP001227162">
    <property type="component" value="Unassembled WGS sequence"/>
</dbReference>
<protein>
    <submittedName>
        <fullName evidence="1">Uncharacterized protein</fullName>
    </submittedName>
</protein>
<dbReference type="AlphaFoldDB" id="A0AAJ1X517"/>
<evidence type="ECO:0000313" key="2">
    <source>
        <dbReference type="Proteomes" id="UP001227162"/>
    </source>
</evidence>
<reference evidence="1" key="2">
    <citation type="submission" date="2023-04" db="EMBL/GenBank/DDBJ databases">
        <title>'Rhodoalgimonas zhirmunskyi' gen. nov., isolated from a red alga.</title>
        <authorList>
            <person name="Nedashkovskaya O.I."/>
            <person name="Otstavnykh N.Y."/>
            <person name="Bystritskaya E.P."/>
            <person name="Balabanova L.A."/>
            <person name="Isaeva M.P."/>
        </authorList>
    </citation>
    <scope>NUCLEOTIDE SEQUENCE</scope>
    <source>
        <strain evidence="1">10Alg 79</strain>
    </source>
</reference>
<gene>
    <name evidence="1" type="ORF">NOI20_06275</name>
</gene>
<proteinExistence type="predicted"/>
<keyword evidence="2" id="KW-1185">Reference proteome</keyword>
<reference evidence="1" key="1">
    <citation type="submission" date="2022-07" db="EMBL/GenBank/DDBJ databases">
        <authorList>
            <person name="Otstavnykh N."/>
            <person name="Isaeva M."/>
            <person name="Bystritskaya E."/>
        </authorList>
    </citation>
    <scope>NUCLEOTIDE SEQUENCE</scope>
    <source>
        <strain evidence="1">10Alg 79</strain>
    </source>
</reference>
<organism evidence="1 2">
    <name type="scientific">Rhodalgimonas zhirmunskyi</name>
    <dbReference type="NCBI Taxonomy" id="2964767"/>
    <lineage>
        <taxon>Bacteria</taxon>
        <taxon>Pseudomonadati</taxon>
        <taxon>Pseudomonadota</taxon>
        <taxon>Alphaproteobacteria</taxon>
        <taxon>Rhodobacterales</taxon>
        <taxon>Roseobacteraceae</taxon>
        <taxon>Rhodalgimonas</taxon>
    </lineage>
</organism>
<sequence length="207" mass="22539">MTADEIESLFTRADGTFLFARWARPIVPVVFGADDKTLSIFKGALEAVVSLAGHKMAETDPELGSNLMFFFFREWDELLDLDGLDRMLPELDATVARLKAQDAHQYRLFRFEQSGAIKAGFVFLRVSGDLAKMAAEDLALSEAVQVILLWGEGAFAARSPLARLPEGQVVLRPDVAGVIRAAYDPVMPVAEIDAAAVSLRLAARLGG</sequence>
<dbReference type="EMBL" id="JANFFA010000001">
    <property type="protein sequence ID" value="MDQ2093709.1"/>
    <property type="molecule type" value="Genomic_DNA"/>
</dbReference>
<dbReference type="RefSeq" id="WP_317625289.1">
    <property type="nucleotide sequence ID" value="NZ_JANFFA010000001.1"/>
</dbReference>
<name>A0AAJ1X517_9RHOB</name>
<accession>A0AAJ1X517</accession>
<evidence type="ECO:0000313" key="1">
    <source>
        <dbReference type="EMBL" id="MDQ2093709.1"/>
    </source>
</evidence>